<organism evidence="8 9">
    <name type="scientific">Triparma strigata</name>
    <dbReference type="NCBI Taxonomy" id="1606541"/>
    <lineage>
        <taxon>Eukaryota</taxon>
        <taxon>Sar</taxon>
        <taxon>Stramenopiles</taxon>
        <taxon>Ochrophyta</taxon>
        <taxon>Bolidophyceae</taxon>
        <taxon>Parmales</taxon>
        <taxon>Triparmaceae</taxon>
        <taxon>Triparma</taxon>
    </lineage>
</organism>
<dbReference type="InterPro" id="IPR015422">
    <property type="entry name" value="PyrdxlP-dep_Trfase_small"/>
</dbReference>
<dbReference type="GO" id="GO:0006520">
    <property type="term" value="P:amino acid metabolic process"/>
    <property type="evidence" value="ECO:0007669"/>
    <property type="project" value="InterPro"/>
</dbReference>
<dbReference type="Gene3D" id="3.90.1150.10">
    <property type="entry name" value="Aspartate Aminotransferase, domain 1"/>
    <property type="match status" value="1"/>
</dbReference>
<reference evidence="9" key="1">
    <citation type="journal article" date="2023" name="Commun. Biol.">
        <title>Genome analysis of Parmales, the sister group of diatoms, reveals the evolutionary specialization of diatoms from phago-mixotrophs to photoautotrophs.</title>
        <authorList>
            <person name="Ban H."/>
            <person name="Sato S."/>
            <person name="Yoshikawa S."/>
            <person name="Yamada K."/>
            <person name="Nakamura Y."/>
            <person name="Ichinomiya M."/>
            <person name="Sato N."/>
            <person name="Blanc-Mathieu R."/>
            <person name="Endo H."/>
            <person name="Kuwata A."/>
            <person name="Ogata H."/>
        </authorList>
    </citation>
    <scope>NUCLEOTIDE SEQUENCE [LARGE SCALE GENOMIC DNA]</scope>
    <source>
        <strain evidence="9">NIES 3701</strain>
    </source>
</reference>
<accession>A0A9W7BQ36</accession>
<evidence type="ECO:0000256" key="1">
    <source>
        <dbReference type="ARBA" id="ARBA00001933"/>
    </source>
</evidence>
<dbReference type="SUPFAM" id="SSF53383">
    <property type="entry name" value="PLP-dependent transferases"/>
    <property type="match status" value="1"/>
</dbReference>
<dbReference type="AlphaFoldDB" id="A0A9W7BQ36"/>
<evidence type="ECO:0000256" key="4">
    <source>
        <dbReference type="ARBA" id="ARBA00022898"/>
    </source>
</evidence>
<dbReference type="PRINTS" id="PR00800">
    <property type="entry name" value="YHDCRBOXLASE"/>
</dbReference>
<dbReference type="InterPro" id="IPR015421">
    <property type="entry name" value="PyrdxlP-dep_Trfase_major"/>
</dbReference>
<keyword evidence="5 7" id="KW-0456">Lyase</keyword>
<comment type="cofactor">
    <cofactor evidence="1 6 7">
        <name>pyridoxal 5'-phosphate</name>
        <dbReference type="ChEBI" id="CHEBI:597326"/>
    </cofactor>
</comment>
<evidence type="ECO:0000256" key="3">
    <source>
        <dbReference type="ARBA" id="ARBA00022793"/>
    </source>
</evidence>
<dbReference type="Gene3D" id="3.40.640.10">
    <property type="entry name" value="Type I PLP-dependent aspartate aminotransferase-like (Major domain)"/>
    <property type="match status" value="1"/>
</dbReference>
<dbReference type="PANTHER" id="PTHR11999:SF70">
    <property type="entry name" value="MIP05841P"/>
    <property type="match status" value="1"/>
</dbReference>
<proteinExistence type="inferred from homology"/>
<dbReference type="OrthoDB" id="392571at2759"/>
<comment type="similarity">
    <text evidence="2 7">Belongs to the group II decarboxylase family.</text>
</comment>
<gene>
    <name evidence="8" type="ORF">TrST_g7329</name>
</gene>
<evidence type="ECO:0000256" key="5">
    <source>
        <dbReference type="ARBA" id="ARBA00023239"/>
    </source>
</evidence>
<evidence type="ECO:0000256" key="6">
    <source>
        <dbReference type="PIRSR" id="PIRSR602129-50"/>
    </source>
</evidence>
<name>A0A9W7BQ36_9STRA</name>
<keyword evidence="4 6" id="KW-0663">Pyridoxal phosphate</keyword>
<dbReference type="GO" id="GO:0005737">
    <property type="term" value="C:cytoplasm"/>
    <property type="evidence" value="ECO:0007669"/>
    <property type="project" value="TreeGrafter"/>
</dbReference>
<dbReference type="InterPro" id="IPR015424">
    <property type="entry name" value="PyrdxlP-dep_Trfase"/>
</dbReference>
<dbReference type="EMBL" id="BRXY01000369">
    <property type="protein sequence ID" value="GMH90280.1"/>
    <property type="molecule type" value="Genomic_DNA"/>
</dbReference>
<keyword evidence="3" id="KW-0210">Decarboxylase</keyword>
<dbReference type="PANTHER" id="PTHR11999">
    <property type="entry name" value="GROUP II PYRIDOXAL-5-PHOSPHATE DECARBOXYLASE"/>
    <property type="match status" value="1"/>
</dbReference>
<comment type="caution">
    <text evidence="8">The sequence shown here is derived from an EMBL/GenBank/DDBJ whole genome shotgun (WGS) entry which is preliminary data.</text>
</comment>
<dbReference type="GO" id="GO:0019752">
    <property type="term" value="P:carboxylic acid metabolic process"/>
    <property type="evidence" value="ECO:0007669"/>
    <property type="project" value="InterPro"/>
</dbReference>
<evidence type="ECO:0000313" key="8">
    <source>
        <dbReference type="EMBL" id="GMH90280.1"/>
    </source>
</evidence>
<dbReference type="Gene3D" id="3.90.1150.170">
    <property type="match status" value="1"/>
</dbReference>
<sequence>MLKLFNRFARSSPPHTRTLTSTIFEPTPEEKQVMLDQTTNFLNNFHVNNPSPIAGSGHAWIGSSAATDEQDVVLEKLSALDLRIHEDPIPLKSVLADVLDPAARLSMDDRHPGYLAFVPSGGLFHSALADYIASNLNRYVTINQAAPALAQIESECVSFLCSSIANYPPSTSGGVLTTGGSMANMLAIHLSRREALGNKDLPNATLYVSEQSHYCVAQAARFVGLIPKHIKVIPSDPKTLKMDTSYLRSVVQSDISSSLTPIAICATAGTTNTGAVDDIAACRAIADEFDTWLHVDAAYGGAFAITETGRNVLGDLSVADSLVVDPHKGLFLPYGLGALLVKDQKKLLRANHEDGACMQPTNFFDTHGEEPFVDTMNLSPELTRDFRGLKLWLPLRLIGVQPFRDALEEKLALAAKAAGQIEAAENTGHLKLLHPPQLSVFTFKYDNPSKRGAELDALQLELLNKIHVKGRCLLSLFRSINGADGELCLRMCVLSHRTDEAAVEAAVQDIIASARQMWNNE</sequence>
<dbReference type="GO" id="GO:0030170">
    <property type="term" value="F:pyridoxal phosphate binding"/>
    <property type="evidence" value="ECO:0007669"/>
    <property type="project" value="InterPro"/>
</dbReference>
<evidence type="ECO:0000313" key="9">
    <source>
        <dbReference type="Proteomes" id="UP001165085"/>
    </source>
</evidence>
<dbReference type="InterPro" id="IPR010977">
    <property type="entry name" value="Aromatic_deC"/>
</dbReference>
<dbReference type="Proteomes" id="UP001165085">
    <property type="component" value="Unassembled WGS sequence"/>
</dbReference>
<dbReference type="GO" id="GO:0016831">
    <property type="term" value="F:carboxy-lyase activity"/>
    <property type="evidence" value="ECO:0007669"/>
    <property type="project" value="UniProtKB-KW"/>
</dbReference>
<dbReference type="InterPro" id="IPR002129">
    <property type="entry name" value="PyrdxlP-dep_de-COase"/>
</dbReference>
<evidence type="ECO:0000256" key="2">
    <source>
        <dbReference type="ARBA" id="ARBA00009533"/>
    </source>
</evidence>
<feature type="modified residue" description="N6-(pyridoxal phosphate)lysine" evidence="6">
    <location>
        <position position="328"/>
    </location>
</feature>
<dbReference type="Pfam" id="PF00282">
    <property type="entry name" value="Pyridoxal_deC"/>
    <property type="match status" value="1"/>
</dbReference>
<protein>
    <submittedName>
        <fullName evidence="8">Uncharacterized protein</fullName>
    </submittedName>
</protein>
<evidence type="ECO:0000256" key="7">
    <source>
        <dbReference type="RuleBase" id="RU000382"/>
    </source>
</evidence>
<keyword evidence="9" id="KW-1185">Reference proteome</keyword>